<proteinExistence type="predicted"/>
<protein>
    <recommendedName>
        <fullName evidence="3">Type VI secretion system-associated protein</fullName>
    </recommendedName>
</protein>
<evidence type="ECO:0000313" key="1">
    <source>
        <dbReference type="EMBL" id="ANH82377.1"/>
    </source>
</evidence>
<gene>
    <name evidence="1" type="ORF">A8C56_16655</name>
</gene>
<evidence type="ECO:0000313" key="2">
    <source>
        <dbReference type="Proteomes" id="UP000077667"/>
    </source>
</evidence>
<dbReference type="EMBL" id="CP015772">
    <property type="protein sequence ID" value="ANH82377.1"/>
    <property type="molecule type" value="Genomic_DNA"/>
</dbReference>
<dbReference type="RefSeq" id="WP_067758466.1">
    <property type="nucleotide sequence ID" value="NZ_CP015772.1"/>
</dbReference>
<evidence type="ECO:0008006" key="3">
    <source>
        <dbReference type="Google" id="ProtNLM"/>
    </source>
</evidence>
<accession>A0A1A9I3X5</accession>
<dbReference type="OrthoDB" id="1090702at2"/>
<dbReference type="Proteomes" id="UP000077667">
    <property type="component" value="Chromosome"/>
</dbReference>
<keyword evidence="2" id="KW-1185">Reference proteome</keyword>
<name>A0A1A9I3X5_9BACT</name>
<reference evidence="1 2" key="1">
    <citation type="submission" date="2016-05" db="EMBL/GenBank/DDBJ databases">
        <title>Niabella ginsenosidivorans BS26 whole genome sequencing.</title>
        <authorList>
            <person name="Im W.T."/>
            <person name="Siddiqi M.Z."/>
        </authorList>
    </citation>
    <scope>NUCLEOTIDE SEQUENCE [LARGE SCALE GENOMIC DNA]</scope>
    <source>
        <strain evidence="1 2">BS26</strain>
    </source>
</reference>
<dbReference type="KEGG" id="nia:A8C56_16655"/>
<organism evidence="1 2">
    <name type="scientific">Niabella ginsenosidivorans</name>
    <dbReference type="NCBI Taxonomy" id="1176587"/>
    <lineage>
        <taxon>Bacteria</taxon>
        <taxon>Pseudomonadati</taxon>
        <taxon>Bacteroidota</taxon>
        <taxon>Chitinophagia</taxon>
        <taxon>Chitinophagales</taxon>
        <taxon>Chitinophagaceae</taxon>
        <taxon>Niabella</taxon>
    </lineage>
</organism>
<dbReference type="AlphaFoldDB" id="A0A1A9I3X5"/>
<sequence>MNRAQEYKPVNWVNGMKINKNHFIAQHNATLYQQALSNTVFLNDHNYGLLPISTAIEPPKIWVSVDNMQHVHVRIMSCTAITRGGYVIQFNSDSSENVNQLSAKIPGLSVPFRELQGRAEEYYVIISVDPYNPVPSGVANPEEQPIRLPFTEPAYSVSLLPVAETSLNSLGEFQLPVGKVIIRDQSVSLEEDYIPPCTSVNSHESLIQHHAETEQFFGRMELNTLQILQKILQKNQQNDLIGPVQKLSEQVLFYISQVHGSYRHSVLFGTPVYLMTSVSGLARTIKNAIDIYVGSAKEEMINYFTEWCNVNQGELEEEITSITNYRYDHLNIRQGIEKNIKFCALILQLFTNLAALDYIGKKKETGIFVKEKLIVPEEEVQARKRGFFLAD</sequence>
<dbReference type="STRING" id="1176587.A8C56_16655"/>